<dbReference type="InterPro" id="IPR002716">
    <property type="entry name" value="PIN_dom"/>
</dbReference>
<accession>A0A4Q2IRC7</accession>
<feature type="domain" description="PIN" evidence="1">
    <location>
        <begin position="4"/>
        <end position="118"/>
    </location>
</feature>
<organism evidence="2 3">
    <name type="scientific">Sphingomonas desiccabilis</name>
    <dbReference type="NCBI Taxonomy" id="429134"/>
    <lineage>
        <taxon>Bacteria</taxon>
        <taxon>Pseudomonadati</taxon>
        <taxon>Pseudomonadota</taxon>
        <taxon>Alphaproteobacteria</taxon>
        <taxon>Sphingomonadales</taxon>
        <taxon>Sphingomonadaceae</taxon>
        <taxon>Sphingomonas</taxon>
    </lineage>
</organism>
<dbReference type="CDD" id="cd18683">
    <property type="entry name" value="PIN_VapC-like"/>
    <property type="match status" value="1"/>
</dbReference>
<dbReference type="Proteomes" id="UP000292347">
    <property type="component" value="Unassembled WGS sequence"/>
</dbReference>
<keyword evidence="3" id="KW-1185">Reference proteome</keyword>
<evidence type="ECO:0000313" key="2">
    <source>
        <dbReference type="EMBL" id="RXZ30416.1"/>
    </source>
</evidence>
<dbReference type="InterPro" id="IPR029060">
    <property type="entry name" value="PIN-like_dom_sf"/>
</dbReference>
<gene>
    <name evidence="2" type="ORF">EO081_14560</name>
</gene>
<evidence type="ECO:0000259" key="1">
    <source>
        <dbReference type="Pfam" id="PF01850"/>
    </source>
</evidence>
<dbReference type="RefSeq" id="WP_129342889.1">
    <property type="nucleotide sequence ID" value="NZ_JACIDD010000003.1"/>
</dbReference>
<name>A0A4Q2IRC7_9SPHN</name>
<dbReference type="Pfam" id="PF01850">
    <property type="entry name" value="PIN"/>
    <property type="match status" value="1"/>
</dbReference>
<evidence type="ECO:0000313" key="3">
    <source>
        <dbReference type="Proteomes" id="UP000292347"/>
    </source>
</evidence>
<proteinExistence type="predicted"/>
<comment type="caution">
    <text evidence="2">The sequence shown here is derived from an EMBL/GenBank/DDBJ whole genome shotgun (WGS) entry which is preliminary data.</text>
</comment>
<dbReference type="SUPFAM" id="SSF88723">
    <property type="entry name" value="PIN domain-like"/>
    <property type="match status" value="1"/>
</dbReference>
<dbReference type="EMBL" id="SDPT01000003">
    <property type="protein sequence ID" value="RXZ30416.1"/>
    <property type="molecule type" value="Genomic_DNA"/>
</dbReference>
<dbReference type="OrthoDB" id="3175275at2"/>
<dbReference type="Gene3D" id="3.40.50.1010">
    <property type="entry name" value="5'-nuclease"/>
    <property type="match status" value="1"/>
</dbReference>
<dbReference type="AlphaFoldDB" id="A0A4Q2IRC7"/>
<protein>
    <submittedName>
        <fullName evidence="2">Type II toxin-antitoxin system VapC family toxin</fullName>
    </submittedName>
</protein>
<reference evidence="2 3" key="1">
    <citation type="submission" date="2019-01" db="EMBL/GenBank/DDBJ databases">
        <title>Sphingomonas mucosissima sp. nov. and Sphingomonas desiccabilis sp. nov., from biological soil crusts in the Colorado Plateau, USA.</title>
        <authorList>
            <person name="Zhu D."/>
        </authorList>
    </citation>
    <scope>NUCLEOTIDE SEQUENCE [LARGE SCALE GENOMIC DNA]</scope>
    <source>
        <strain evidence="2 3">CP1D</strain>
    </source>
</reference>
<sequence length="128" mass="14181">MKAVDTNILARLILQDDPHQARLAEAILREPVWVSNTVWIELGWVLGKRLRLDHGIVADALETLLMLETVHVADREGLSWAIGRYRAGADWADAVHLVAARGVGDRFVTFDQGIARVDTPPLPIETLA</sequence>